<gene>
    <name evidence="1" type="ORF">NLI96_g12915</name>
</gene>
<accession>A0AAD5URF4</accession>
<dbReference type="EMBL" id="JANAWD010001324">
    <property type="protein sequence ID" value="KAJ3473608.1"/>
    <property type="molecule type" value="Genomic_DNA"/>
</dbReference>
<name>A0AAD5URF4_9APHY</name>
<sequence length="381" mass="43559">MSQQLDVLPKTSSEGPESEHLSYPILDVFPDEIWAMIFKQACTDDGTTGRSLSLVSRYVSQVSRPMKYNSIALQGHKQIKRFLKHLLAHSNDDVPKVRHLLINQRKVKPRPPSTFTVKDLDNETVYDALGTFDFGTYSTFKILMAVFPEQAMAGFRQYQSYLKRMDKGVRGGPNYDLPQCIISILSPHLITLTCTSKQFHTIGNFTLSLNRLHFPLLTDLTLHGTCGHDLPDDVEQPPLEPTENPTFPSLRYFHCVDMGPRNVSQLIPYRAPALTHLRLTGKLDDHLKILFSKSSYHAPHPVPKLRNIGVLTQFRPLFDYWLESVTDDVKEMVQLLKSPRDIQLEQGAEFNPYLDRDDPQYSIMDANRDWMRGVEGAGPYW</sequence>
<organism evidence="1 2">
    <name type="scientific">Meripilus lineatus</name>
    <dbReference type="NCBI Taxonomy" id="2056292"/>
    <lineage>
        <taxon>Eukaryota</taxon>
        <taxon>Fungi</taxon>
        <taxon>Dikarya</taxon>
        <taxon>Basidiomycota</taxon>
        <taxon>Agaricomycotina</taxon>
        <taxon>Agaricomycetes</taxon>
        <taxon>Polyporales</taxon>
        <taxon>Meripilaceae</taxon>
        <taxon>Meripilus</taxon>
    </lineage>
</organism>
<comment type="caution">
    <text evidence="1">The sequence shown here is derived from an EMBL/GenBank/DDBJ whole genome shotgun (WGS) entry which is preliminary data.</text>
</comment>
<proteinExistence type="predicted"/>
<dbReference type="Proteomes" id="UP001212997">
    <property type="component" value="Unassembled WGS sequence"/>
</dbReference>
<reference evidence="1" key="1">
    <citation type="submission" date="2022-07" db="EMBL/GenBank/DDBJ databases">
        <title>Genome Sequence of Physisporinus lineatus.</title>
        <authorList>
            <person name="Buettner E."/>
        </authorList>
    </citation>
    <scope>NUCLEOTIDE SEQUENCE</scope>
    <source>
        <strain evidence="1">VT162</strain>
    </source>
</reference>
<evidence type="ECO:0000313" key="2">
    <source>
        <dbReference type="Proteomes" id="UP001212997"/>
    </source>
</evidence>
<protein>
    <submittedName>
        <fullName evidence="1">Uncharacterized protein</fullName>
    </submittedName>
</protein>
<keyword evidence="2" id="KW-1185">Reference proteome</keyword>
<dbReference type="AlphaFoldDB" id="A0AAD5URF4"/>
<evidence type="ECO:0000313" key="1">
    <source>
        <dbReference type="EMBL" id="KAJ3473608.1"/>
    </source>
</evidence>